<dbReference type="PROSITE" id="PS51462">
    <property type="entry name" value="NUDIX"/>
    <property type="match status" value="1"/>
</dbReference>
<organism evidence="13 14">
    <name type="scientific">Leuconostoc holzapfelii</name>
    <dbReference type="NCBI Taxonomy" id="434464"/>
    <lineage>
        <taxon>Bacteria</taxon>
        <taxon>Bacillati</taxon>
        <taxon>Bacillota</taxon>
        <taxon>Bacilli</taxon>
        <taxon>Lactobacillales</taxon>
        <taxon>Lactobacillaceae</taxon>
        <taxon>Leuconostoc</taxon>
    </lineage>
</organism>
<dbReference type="Gene3D" id="3.90.79.10">
    <property type="entry name" value="Nucleoside Triphosphate Pyrophosphohydrolase"/>
    <property type="match status" value="1"/>
</dbReference>
<comment type="cofactor">
    <cofactor evidence="1">
        <name>Mg(2+)</name>
        <dbReference type="ChEBI" id="CHEBI:18420"/>
    </cofactor>
</comment>
<evidence type="ECO:0000256" key="9">
    <source>
        <dbReference type="ARBA" id="ARBA00023204"/>
    </source>
</evidence>
<evidence type="ECO:0000256" key="4">
    <source>
        <dbReference type="ARBA" id="ARBA00022705"/>
    </source>
</evidence>
<dbReference type="GO" id="GO:0006281">
    <property type="term" value="P:DNA repair"/>
    <property type="evidence" value="ECO:0007669"/>
    <property type="project" value="UniProtKB-KW"/>
</dbReference>
<evidence type="ECO:0000313" key="14">
    <source>
        <dbReference type="Proteomes" id="UP000590460"/>
    </source>
</evidence>
<keyword evidence="8" id="KW-0460">Magnesium</keyword>
<keyword evidence="6" id="KW-0227">DNA damage</keyword>
<dbReference type="InterPro" id="IPR015797">
    <property type="entry name" value="NUDIX_hydrolase-like_dom_sf"/>
</dbReference>
<gene>
    <name evidence="13" type="ORF">HF966_04345</name>
</gene>
<dbReference type="CDD" id="cd04688">
    <property type="entry name" value="NUDIX_Hydrolase"/>
    <property type="match status" value="1"/>
</dbReference>
<dbReference type="GO" id="GO:0046872">
    <property type="term" value="F:metal ion binding"/>
    <property type="evidence" value="ECO:0007669"/>
    <property type="project" value="UniProtKB-KW"/>
</dbReference>
<sequence length="154" mass="17287">MADEQNDIVIRQATRDFKLRVTGVLLDAAGNIAVNTAPQQDCVFLPGGKVKFGETSQAAIVREFIEELGIIVRAERLLAVTENLFSIAEKQVTEIGMTWLVTRVNQTQWGARDGWEQAVIWRSPTALDDLKPVVLQPVLRDLPLQPVHLMYHQK</sequence>
<dbReference type="InterPro" id="IPR020084">
    <property type="entry name" value="NUDIX_hydrolase_CS"/>
</dbReference>
<accession>A0A846ZI23</accession>
<dbReference type="PROSITE" id="PS00893">
    <property type="entry name" value="NUDIX_BOX"/>
    <property type="match status" value="1"/>
</dbReference>
<dbReference type="GO" id="GO:0044715">
    <property type="term" value="F:8-oxo-dGDP phosphatase activity"/>
    <property type="evidence" value="ECO:0007669"/>
    <property type="project" value="TreeGrafter"/>
</dbReference>
<evidence type="ECO:0000256" key="8">
    <source>
        <dbReference type="ARBA" id="ARBA00022842"/>
    </source>
</evidence>
<evidence type="ECO:0000256" key="2">
    <source>
        <dbReference type="ARBA" id="ARBA00005582"/>
    </source>
</evidence>
<evidence type="ECO:0000256" key="10">
    <source>
        <dbReference type="ARBA" id="ARBA00035861"/>
    </source>
</evidence>
<dbReference type="PANTHER" id="PTHR47707">
    <property type="entry name" value="8-OXO-DGTP DIPHOSPHATASE"/>
    <property type="match status" value="1"/>
</dbReference>
<dbReference type="InterPro" id="IPR000086">
    <property type="entry name" value="NUDIX_hydrolase_dom"/>
</dbReference>
<reference evidence="13 14" key="1">
    <citation type="submission" date="2020-04" db="EMBL/GenBank/DDBJ databases">
        <title>MicrobeNet Type strains.</title>
        <authorList>
            <person name="Nicholson A.C."/>
        </authorList>
    </citation>
    <scope>NUCLEOTIDE SEQUENCE [LARGE SCALE GENOMIC DNA]</scope>
    <source>
        <strain evidence="13 14">CCUG 54536</strain>
    </source>
</reference>
<keyword evidence="4" id="KW-0235">DNA replication</keyword>
<comment type="caution">
    <text evidence="13">The sequence shown here is derived from an EMBL/GenBank/DDBJ whole genome shotgun (WGS) entry which is preliminary data.</text>
</comment>
<evidence type="ECO:0000256" key="11">
    <source>
        <dbReference type="ARBA" id="ARBA00038905"/>
    </source>
</evidence>
<dbReference type="EC" id="3.6.1.55" evidence="11"/>
<dbReference type="GO" id="GO:0035539">
    <property type="term" value="F:8-oxo-7,8-dihydrodeoxyguanosine triphosphate pyrophosphatase activity"/>
    <property type="evidence" value="ECO:0007669"/>
    <property type="project" value="UniProtKB-EC"/>
</dbReference>
<dbReference type="RefSeq" id="WP_168676577.1">
    <property type="nucleotide sequence ID" value="NZ_BPKV01000005.1"/>
</dbReference>
<keyword evidence="5" id="KW-0479">Metal-binding</keyword>
<dbReference type="Proteomes" id="UP000590460">
    <property type="component" value="Unassembled WGS sequence"/>
</dbReference>
<dbReference type="GO" id="GO:0006260">
    <property type="term" value="P:DNA replication"/>
    <property type="evidence" value="ECO:0007669"/>
    <property type="project" value="UniProtKB-KW"/>
</dbReference>
<dbReference type="AlphaFoldDB" id="A0A846ZI23"/>
<name>A0A846ZI23_9LACO</name>
<evidence type="ECO:0000256" key="6">
    <source>
        <dbReference type="ARBA" id="ARBA00022763"/>
    </source>
</evidence>
<evidence type="ECO:0000256" key="1">
    <source>
        <dbReference type="ARBA" id="ARBA00001946"/>
    </source>
</evidence>
<comment type="similarity">
    <text evidence="2">Belongs to the Nudix hydrolase family.</text>
</comment>
<evidence type="ECO:0000256" key="5">
    <source>
        <dbReference type="ARBA" id="ARBA00022723"/>
    </source>
</evidence>
<dbReference type="EMBL" id="JAAXPO010000004">
    <property type="protein sequence ID" value="NKZ18403.1"/>
    <property type="molecule type" value="Genomic_DNA"/>
</dbReference>
<comment type="catalytic activity">
    <reaction evidence="10">
        <text>8-oxo-dGTP + H2O = 8-oxo-dGMP + diphosphate + H(+)</text>
        <dbReference type="Rhea" id="RHEA:31575"/>
        <dbReference type="ChEBI" id="CHEBI:15377"/>
        <dbReference type="ChEBI" id="CHEBI:15378"/>
        <dbReference type="ChEBI" id="CHEBI:33019"/>
        <dbReference type="ChEBI" id="CHEBI:63224"/>
        <dbReference type="ChEBI" id="CHEBI:77896"/>
        <dbReference type="EC" id="3.6.1.55"/>
    </reaction>
</comment>
<evidence type="ECO:0000256" key="3">
    <source>
        <dbReference type="ARBA" id="ARBA00022457"/>
    </source>
</evidence>
<dbReference type="PANTHER" id="PTHR47707:SF1">
    <property type="entry name" value="NUDIX HYDROLASE FAMILY PROTEIN"/>
    <property type="match status" value="1"/>
</dbReference>
<feature type="domain" description="Nudix hydrolase" evidence="12">
    <location>
        <begin position="1"/>
        <end position="146"/>
    </location>
</feature>
<keyword evidence="7" id="KW-0378">Hydrolase</keyword>
<evidence type="ECO:0000256" key="7">
    <source>
        <dbReference type="ARBA" id="ARBA00022801"/>
    </source>
</evidence>
<proteinExistence type="inferred from homology"/>
<keyword evidence="3" id="KW-0515">Mutator protein</keyword>
<protein>
    <recommendedName>
        <fullName evidence="11">8-oxo-dGTP diphosphatase</fullName>
        <ecNumber evidence="11">3.6.1.55</ecNumber>
    </recommendedName>
</protein>
<dbReference type="GO" id="GO:0008413">
    <property type="term" value="F:8-oxo-7,8-dihydroguanosine triphosphate pyrophosphatase activity"/>
    <property type="evidence" value="ECO:0007669"/>
    <property type="project" value="TreeGrafter"/>
</dbReference>
<evidence type="ECO:0000259" key="12">
    <source>
        <dbReference type="PROSITE" id="PS51462"/>
    </source>
</evidence>
<dbReference type="GO" id="GO:0044716">
    <property type="term" value="F:8-oxo-GDP phosphatase activity"/>
    <property type="evidence" value="ECO:0007669"/>
    <property type="project" value="TreeGrafter"/>
</dbReference>
<keyword evidence="9" id="KW-0234">DNA repair</keyword>
<dbReference type="InterPro" id="IPR047127">
    <property type="entry name" value="MutT-like"/>
</dbReference>
<dbReference type="Pfam" id="PF00293">
    <property type="entry name" value="NUDIX"/>
    <property type="match status" value="1"/>
</dbReference>
<evidence type="ECO:0000313" key="13">
    <source>
        <dbReference type="EMBL" id="NKZ18403.1"/>
    </source>
</evidence>
<dbReference type="SUPFAM" id="SSF55811">
    <property type="entry name" value="Nudix"/>
    <property type="match status" value="1"/>
</dbReference>